<comment type="caution">
    <text evidence="9">Was originally thought to be a dihydrodipicolinate reductase (DHDPR), catalyzing the conversion of dihydrodipicolinate to tetrahydrodipicolinate. However, it was shown in E.coli that the substrate of the enzymatic reaction is not dihydrodipicolinate (DHDP) but in fact (2S,4S)-4-hydroxy-2,3,4,5-tetrahydrodipicolinic acid (HTPA), the product released by the DapA-catalyzed reaction.</text>
</comment>
<comment type="similarity">
    <text evidence="1 9">Belongs to the DapB family.</text>
</comment>
<keyword evidence="2 9" id="KW-0963">Cytoplasm</keyword>
<keyword evidence="14" id="KW-1185">Reference proteome</keyword>
<feature type="domain" description="Dihydrodipicolinate reductase N-terminal" evidence="11">
    <location>
        <begin position="19"/>
        <end position="94"/>
    </location>
</feature>
<dbReference type="Gene3D" id="3.40.50.720">
    <property type="entry name" value="NAD(P)-binding Rossmann-like Domain"/>
    <property type="match status" value="1"/>
</dbReference>
<evidence type="ECO:0000256" key="3">
    <source>
        <dbReference type="ARBA" id="ARBA00022605"/>
    </source>
</evidence>
<evidence type="ECO:0000313" key="13">
    <source>
        <dbReference type="EMBL" id="STO31046.1"/>
    </source>
</evidence>
<comment type="subcellular location">
    <subcellularLocation>
        <location evidence="9">Cytoplasm</location>
    </subcellularLocation>
</comment>
<evidence type="ECO:0000256" key="7">
    <source>
        <dbReference type="ARBA" id="ARBA00023027"/>
    </source>
</evidence>
<organism evidence="13 14">
    <name type="scientific">Fusobacterium necrogenes</name>
    <dbReference type="NCBI Taxonomy" id="858"/>
    <lineage>
        <taxon>Bacteria</taxon>
        <taxon>Fusobacteriati</taxon>
        <taxon>Fusobacteriota</taxon>
        <taxon>Fusobacteriia</taxon>
        <taxon>Fusobacteriales</taxon>
        <taxon>Fusobacteriaceae</taxon>
        <taxon>Fusobacterium</taxon>
    </lineage>
</organism>
<feature type="binding site" evidence="9">
    <location>
        <begin position="134"/>
        <end position="135"/>
    </location>
    <ligand>
        <name>(S)-2,3,4,5-tetrahydrodipicolinate</name>
        <dbReference type="ChEBI" id="CHEBI:16845"/>
    </ligand>
</feature>
<dbReference type="InterPro" id="IPR023940">
    <property type="entry name" value="DHDPR_bac"/>
</dbReference>
<dbReference type="NCBIfam" id="TIGR00036">
    <property type="entry name" value="dapB"/>
    <property type="match status" value="1"/>
</dbReference>
<keyword evidence="3 9" id="KW-0028">Amino-acid biosynthesis</keyword>
<proteinExistence type="inferred from homology"/>
<dbReference type="PANTHER" id="PTHR20836:SF7">
    <property type="entry name" value="4-HYDROXY-TETRAHYDRODIPICOLINATE REDUCTASE"/>
    <property type="match status" value="1"/>
</dbReference>
<dbReference type="HAMAP" id="MF_00102">
    <property type="entry name" value="DapB"/>
    <property type="match status" value="1"/>
</dbReference>
<protein>
    <recommendedName>
        <fullName evidence="9 10">4-hydroxy-tetrahydrodipicolinate reductase</fullName>
        <shortName evidence="9">HTPA reductase</shortName>
        <ecNumber evidence="9 10">1.17.1.8</ecNumber>
    </recommendedName>
</protein>
<dbReference type="InterPro" id="IPR022663">
    <property type="entry name" value="DapB_C"/>
</dbReference>
<dbReference type="GO" id="GO:0008839">
    <property type="term" value="F:4-hydroxy-tetrahydrodipicolinate reductase"/>
    <property type="evidence" value="ECO:0007669"/>
    <property type="project" value="UniProtKB-UniRule"/>
</dbReference>
<dbReference type="InterPro" id="IPR036291">
    <property type="entry name" value="NAD(P)-bd_dom_sf"/>
</dbReference>
<reference evidence="13 14" key="1">
    <citation type="submission" date="2018-06" db="EMBL/GenBank/DDBJ databases">
        <authorList>
            <consortium name="Pathogen Informatics"/>
            <person name="Doyle S."/>
        </authorList>
    </citation>
    <scope>NUCLEOTIDE SEQUENCE [LARGE SCALE GENOMIC DNA]</scope>
    <source>
        <strain evidence="13 14">NCTC10723</strain>
    </source>
</reference>
<evidence type="ECO:0000256" key="1">
    <source>
        <dbReference type="ARBA" id="ARBA00006642"/>
    </source>
</evidence>
<comment type="pathway">
    <text evidence="9">Amino-acid biosynthesis; L-lysine biosynthesis via DAP pathway; (S)-tetrahydrodipicolinate from L-aspartate: step 4/4.</text>
</comment>
<dbReference type="GO" id="GO:0016726">
    <property type="term" value="F:oxidoreductase activity, acting on CH or CH2 groups, NAD or NADP as acceptor"/>
    <property type="evidence" value="ECO:0007669"/>
    <property type="project" value="UniProtKB-UniRule"/>
</dbReference>
<keyword evidence="7 9" id="KW-0520">NAD</keyword>
<dbReference type="PIRSF" id="PIRSF000161">
    <property type="entry name" value="DHPR"/>
    <property type="match status" value="1"/>
</dbReference>
<dbReference type="PANTHER" id="PTHR20836">
    <property type="entry name" value="DIHYDRODIPICOLINATE REDUCTASE"/>
    <property type="match status" value="1"/>
</dbReference>
<comment type="subunit">
    <text evidence="9">Homotetramer.</text>
</comment>
<dbReference type="Pfam" id="PF05173">
    <property type="entry name" value="DapB_C"/>
    <property type="match status" value="1"/>
</dbReference>
<evidence type="ECO:0000256" key="6">
    <source>
        <dbReference type="ARBA" id="ARBA00023002"/>
    </source>
</evidence>
<evidence type="ECO:0000256" key="9">
    <source>
        <dbReference type="HAMAP-Rule" id="MF_00102"/>
    </source>
</evidence>
<comment type="function">
    <text evidence="9">Catalyzes the conversion of 4-hydroxy-tetrahydrodipicolinate (HTPA) to tetrahydrodipicolinate.</text>
</comment>
<keyword evidence="4 9" id="KW-0521">NADP</keyword>
<feature type="active site" description="Proton donor/acceptor" evidence="9">
    <location>
        <position position="124"/>
    </location>
</feature>
<dbReference type="SUPFAM" id="SSF55347">
    <property type="entry name" value="Glyceraldehyde-3-phosphate dehydrogenase-like, C-terminal domain"/>
    <property type="match status" value="1"/>
</dbReference>
<sequence>MEVIIHGTGTMASIVAQCCKEQNISVSGFADELSVEIGDIIIDFSHYSRIENLLKFAISKNIPLVLATTGYSQEILVKIEEASKKIPILLSSNMSLGINLIQDILEKITPLLYASYDIELIEKHHNKKIDSPSGTAKTLLETIEKTLMNDMKRKYGRVGVEKREKNEIGVHSLRGGTIIGEHSILFCGNDELIEIKHTALSKKIFAEGAIQAARFLLGKEPNLYTMKNIFNK</sequence>
<dbReference type="GO" id="GO:0019877">
    <property type="term" value="P:diaminopimelate biosynthetic process"/>
    <property type="evidence" value="ECO:0007669"/>
    <property type="project" value="UniProtKB-UniRule"/>
</dbReference>
<dbReference type="GO" id="GO:0051287">
    <property type="term" value="F:NAD binding"/>
    <property type="evidence" value="ECO:0007669"/>
    <property type="project" value="UniProtKB-UniRule"/>
</dbReference>
<comment type="catalytic activity">
    <reaction evidence="9">
        <text>(S)-2,3,4,5-tetrahydrodipicolinate + NADP(+) + H2O = (2S,4S)-4-hydroxy-2,3,4,5-tetrahydrodipicolinate + NADPH + H(+)</text>
        <dbReference type="Rhea" id="RHEA:35331"/>
        <dbReference type="ChEBI" id="CHEBI:15377"/>
        <dbReference type="ChEBI" id="CHEBI:15378"/>
        <dbReference type="ChEBI" id="CHEBI:16845"/>
        <dbReference type="ChEBI" id="CHEBI:57783"/>
        <dbReference type="ChEBI" id="CHEBI:58349"/>
        <dbReference type="ChEBI" id="CHEBI:67139"/>
        <dbReference type="EC" id="1.17.1.8"/>
    </reaction>
</comment>
<dbReference type="PROSITE" id="PS01298">
    <property type="entry name" value="DAPB"/>
    <property type="match status" value="1"/>
</dbReference>
<feature type="binding site" evidence="9">
    <location>
        <begin position="67"/>
        <end position="69"/>
    </location>
    <ligand>
        <name>NAD(+)</name>
        <dbReference type="ChEBI" id="CHEBI:57540"/>
    </ligand>
</feature>
<dbReference type="GO" id="GO:0009089">
    <property type="term" value="P:lysine biosynthetic process via diaminopimelate"/>
    <property type="evidence" value="ECO:0007669"/>
    <property type="project" value="UniProtKB-UniRule"/>
</dbReference>
<gene>
    <name evidence="9 13" type="primary">dapB</name>
    <name evidence="13" type="ORF">NCTC10723_00486</name>
</gene>
<dbReference type="RefSeq" id="WP_115269000.1">
    <property type="nucleotide sequence ID" value="NZ_UGGU01000003.1"/>
</dbReference>
<feature type="active site" description="Proton donor" evidence="9">
    <location>
        <position position="128"/>
    </location>
</feature>
<feature type="binding site" evidence="9">
    <location>
        <begin position="91"/>
        <end position="94"/>
    </location>
    <ligand>
        <name>NAD(+)</name>
        <dbReference type="ChEBI" id="CHEBI:57540"/>
    </ligand>
</feature>
<evidence type="ECO:0000256" key="2">
    <source>
        <dbReference type="ARBA" id="ARBA00022490"/>
    </source>
</evidence>
<evidence type="ECO:0000256" key="4">
    <source>
        <dbReference type="ARBA" id="ARBA00022857"/>
    </source>
</evidence>
<feature type="binding site" evidence="9">
    <location>
        <position position="125"/>
    </location>
    <ligand>
        <name>(S)-2,3,4,5-tetrahydrodipicolinate</name>
        <dbReference type="ChEBI" id="CHEBI:16845"/>
    </ligand>
</feature>
<dbReference type="OrthoDB" id="9790352at2"/>
<dbReference type="Pfam" id="PF01113">
    <property type="entry name" value="DapB_N"/>
    <property type="match status" value="1"/>
</dbReference>
<dbReference type="Gene3D" id="3.30.360.10">
    <property type="entry name" value="Dihydrodipicolinate Reductase, domain 2"/>
    <property type="match status" value="1"/>
</dbReference>
<dbReference type="SUPFAM" id="SSF51735">
    <property type="entry name" value="NAD(P)-binding Rossmann-fold domains"/>
    <property type="match status" value="1"/>
</dbReference>
<accession>A0A377GVS3</accession>
<feature type="domain" description="Dihydrodipicolinate reductase C-terminal" evidence="12">
    <location>
        <begin position="97"/>
        <end position="229"/>
    </location>
</feature>
<dbReference type="AlphaFoldDB" id="A0A377GVS3"/>
<name>A0A377GVS3_9FUSO</name>
<evidence type="ECO:0000259" key="11">
    <source>
        <dbReference type="Pfam" id="PF01113"/>
    </source>
</evidence>
<keyword evidence="6 9" id="KW-0560">Oxidoreductase</keyword>
<dbReference type="EC" id="1.17.1.8" evidence="9 10"/>
<dbReference type="InterPro" id="IPR000846">
    <property type="entry name" value="DapB_N"/>
</dbReference>
<keyword evidence="8 9" id="KW-0457">Lysine biosynthesis</keyword>
<evidence type="ECO:0000259" key="12">
    <source>
        <dbReference type="Pfam" id="PF05173"/>
    </source>
</evidence>
<comment type="catalytic activity">
    <reaction evidence="9">
        <text>(S)-2,3,4,5-tetrahydrodipicolinate + NAD(+) + H2O = (2S,4S)-4-hydroxy-2,3,4,5-tetrahydrodipicolinate + NADH + H(+)</text>
        <dbReference type="Rhea" id="RHEA:35323"/>
        <dbReference type="ChEBI" id="CHEBI:15377"/>
        <dbReference type="ChEBI" id="CHEBI:15378"/>
        <dbReference type="ChEBI" id="CHEBI:16845"/>
        <dbReference type="ChEBI" id="CHEBI:57540"/>
        <dbReference type="ChEBI" id="CHEBI:57945"/>
        <dbReference type="ChEBI" id="CHEBI:67139"/>
        <dbReference type="EC" id="1.17.1.8"/>
    </reaction>
</comment>
<dbReference type="Proteomes" id="UP000255328">
    <property type="component" value="Unassembled WGS sequence"/>
</dbReference>
<dbReference type="UniPathway" id="UPA00034">
    <property type="reaction ID" value="UER00018"/>
</dbReference>
<dbReference type="GO" id="GO:0005829">
    <property type="term" value="C:cytosol"/>
    <property type="evidence" value="ECO:0007669"/>
    <property type="project" value="TreeGrafter"/>
</dbReference>
<evidence type="ECO:0000256" key="8">
    <source>
        <dbReference type="ARBA" id="ARBA00023154"/>
    </source>
</evidence>
<dbReference type="GO" id="GO:0050661">
    <property type="term" value="F:NADP binding"/>
    <property type="evidence" value="ECO:0007669"/>
    <property type="project" value="UniProtKB-UniRule"/>
</dbReference>
<comment type="caution">
    <text evidence="9">Lacks conserved residue(s) required for the propagation of feature annotation.</text>
</comment>
<dbReference type="InterPro" id="IPR022664">
    <property type="entry name" value="DapB_N_CS"/>
</dbReference>
<evidence type="ECO:0000256" key="10">
    <source>
        <dbReference type="NCBIfam" id="TIGR00036"/>
    </source>
</evidence>
<evidence type="ECO:0000313" key="14">
    <source>
        <dbReference type="Proteomes" id="UP000255328"/>
    </source>
</evidence>
<evidence type="ECO:0000256" key="5">
    <source>
        <dbReference type="ARBA" id="ARBA00022915"/>
    </source>
</evidence>
<dbReference type="EMBL" id="UGGU01000003">
    <property type="protein sequence ID" value="STO31046.1"/>
    <property type="molecule type" value="Genomic_DNA"/>
</dbReference>
<dbReference type="FunFam" id="3.30.360.10:FF:000009">
    <property type="entry name" value="4-hydroxy-tetrahydrodipicolinate reductase"/>
    <property type="match status" value="1"/>
</dbReference>
<keyword evidence="5 9" id="KW-0220">Diaminopimelate biosynthesis</keyword>